<dbReference type="GO" id="GO:0005886">
    <property type="term" value="C:plasma membrane"/>
    <property type="evidence" value="ECO:0007669"/>
    <property type="project" value="TreeGrafter"/>
</dbReference>
<feature type="domain" description="Ig-like" evidence="4">
    <location>
        <begin position="269"/>
        <end position="359"/>
    </location>
</feature>
<dbReference type="InterPro" id="IPR003598">
    <property type="entry name" value="Ig_sub2"/>
</dbReference>
<accession>A0A7G3ATX7</accession>
<evidence type="ECO:0000256" key="3">
    <source>
        <dbReference type="SAM" id="SignalP"/>
    </source>
</evidence>
<keyword evidence="3" id="KW-0732">Signal</keyword>
<evidence type="ECO:0000256" key="1">
    <source>
        <dbReference type="ARBA" id="ARBA00023319"/>
    </source>
</evidence>
<dbReference type="Pfam" id="PF07679">
    <property type="entry name" value="I-set"/>
    <property type="match status" value="1"/>
</dbReference>
<name>A0A7G3ATX7_LUTLO</name>
<dbReference type="GO" id="GO:0007156">
    <property type="term" value="P:homophilic cell adhesion via plasma membrane adhesion molecules"/>
    <property type="evidence" value="ECO:0007669"/>
    <property type="project" value="TreeGrafter"/>
</dbReference>
<dbReference type="SMART" id="SM00408">
    <property type="entry name" value="IGc2"/>
    <property type="match status" value="3"/>
</dbReference>
<feature type="chain" id="PRO_5028844270" evidence="3">
    <location>
        <begin position="29"/>
        <end position="511"/>
    </location>
</feature>
<protein>
    <submittedName>
        <fullName evidence="5">Putative neural cell adhesion molecule 1</fullName>
    </submittedName>
</protein>
<dbReference type="SMART" id="SM00409">
    <property type="entry name" value="IG"/>
    <property type="match status" value="3"/>
</dbReference>
<reference evidence="5" key="1">
    <citation type="journal article" date="2020" name="BMC">
        <title>Leishmania infection induces a limited differential gene expression in the sand fly midgut.</title>
        <authorList>
            <person name="Coutinho-Abreu I.V."/>
            <person name="Serafim T.D."/>
            <person name="Meneses C."/>
            <person name="Kamhawi S."/>
            <person name="Oliveira F."/>
            <person name="Valenzuela J.G."/>
        </authorList>
    </citation>
    <scope>NUCLEOTIDE SEQUENCE</scope>
    <source>
        <strain evidence="5">Jacobina</strain>
        <tissue evidence="5">Midgut</tissue>
    </source>
</reference>
<feature type="compositionally biased region" description="Acidic residues" evidence="2">
    <location>
        <begin position="33"/>
        <end position="57"/>
    </location>
</feature>
<dbReference type="InterPro" id="IPR007110">
    <property type="entry name" value="Ig-like_dom"/>
</dbReference>
<evidence type="ECO:0000313" key="5">
    <source>
        <dbReference type="EMBL" id="MBC1174746.1"/>
    </source>
</evidence>
<dbReference type="Gene3D" id="2.60.40.10">
    <property type="entry name" value="Immunoglobulins"/>
    <property type="match status" value="3"/>
</dbReference>
<dbReference type="SUPFAM" id="SSF48726">
    <property type="entry name" value="Immunoglobulin"/>
    <property type="match status" value="3"/>
</dbReference>
<evidence type="ECO:0000256" key="2">
    <source>
        <dbReference type="SAM" id="MobiDB-lite"/>
    </source>
</evidence>
<dbReference type="PANTHER" id="PTHR45080:SF38">
    <property type="entry name" value="FI23916P1-RELATED"/>
    <property type="match status" value="1"/>
</dbReference>
<feature type="signal peptide" evidence="3">
    <location>
        <begin position="1"/>
        <end position="28"/>
    </location>
</feature>
<dbReference type="InterPro" id="IPR036179">
    <property type="entry name" value="Ig-like_dom_sf"/>
</dbReference>
<feature type="domain" description="Ig-like" evidence="4">
    <location>
        <begin position="172"/>
        <end position="262"/>
    </location>
</feature>
<dbReference type="Pfam" id="PF13927">
    <property type="entry name" value="Ig_3"/>
    <property type="match status" value="2"/>
</dbReference>
<dbReference type="VEuPathDB" id="VectorBase:LLONM1_001305"/>
<dbReference type="InterPro" id="IPR050958">
    <property type="entry name" value="Cell_Adh-Cytoskel_Orgn"/>
</dbReference>
<organism evidence="5">
    <name type="scientific">Lutzomyia longipalpis</name>
    <name type="common">Sand fly</name>
    <dbReference type="NCBI Taxonomy" id="7200"/>
    <lineage>
        <taxon>Eukaryota</taxon>
        <taxon>Metazoa</taxon>
        <taxon>Ecdysozoa</taxon>
        <taxon>Arthropoda</taxon>
        <taxon>Hexapoda</taxon>
        <taxon>Insecta</taxon>
        <taxon>Pterygota</taxon>
        <taxon>Neoptera</taxon>
        <taxon>Endopterygota</taxon>
        <taxon>Diptera</taxon>
        <taxon>Nematocera</taxon>
        <taxon>Psychodoidea</taxon>
        <taxon>Psychodidae</taxon>
        <taxon>Lutzomyia</taxon>
        <taxon>Lutzomyia</taxon>
    </lineage>
</organism>
<dbReference type="InterPro" id="IPR013098">
    <property type="entry name" value="Ig_I-set"/>
</dbReference>
<dbReference type="EMBL" id="GITU01006043">
    <property type="protein sequence ID" value="MBC1174746.1"/>
    <property type="molecule type" value="Transcribed_RNA"/>
</dbReference>
<feature type="domain" description="Ig-like" evidence="4">
    <location>
        <begin position="75"/>
        <end position="169"/>
    </location>
</feature>
<dbReference type="PANTHER" id="PTHR45080">
    <property type="entry name" value="CONTACTIN 5"/>
    <property type="match status" value="1"/>
</dbReference>
<evidence type="ECO:0000259" key="4">
    <source>
        <dbReference type="PROSITE" id="PS50835"/>
    </source>
</evidence>
<dbReference type="InterPro" id="IPR013783">
    <property type="entry name" value="Ig-like_fold"/>
</dbReference>
<dbReference type="PROSITE" id="PS50835">
    <property type="entry name" value="IG_LIKE"/>
    <property type="match status" value="3"/>
</dbReference>
<dbReference type="CDD" id="cd00096">
    <property type="entry name" value="Ig"/>
    <property type="match status" value="1"/>
</dbReference>
<keyword evidence="1" id="KW-0393">Immunoglobulin domain</keyword>
<feature type="region of interest" description="Disordered" evidence="2">
    <location>
        <begin position="25"/>
        <end position="67"/>
    </location>
</feature>
<dbReference type="InterPro" id="IPR003599">
    <property type="entry name" value="Ig_sub"/>
</dbReference>
<sequence length="511" mass="58494">MMEFWKYLLLTSIVVGLIAPGLTKPAETKEPKDEYEDEYEMQKDDGDDYNYPDEDNTSVDRSQNTEYNSVGGLEPLLEVLETDMEVKPGESARIVCRAKNLSNKTVIMWYFEENLIAMGPSLLITNDRMHLKPSEQSIMIDNVQQSDEGVYMCKILPHDLSMRTKLIVSRSPTVRIYDNMRDVSGSARTYREGDKITLECRPSGNPEPTVTWSSHGVRLDRISGVKVDNGRLTIERAEHHHARVYQCLADNSIGKPAHESVTINVHYAPKVSTHRHDVNTGEGYDAELFCNFKSDPAGRSMWLRNWNPLVEGGKYSMSEEQHNHHNSSRLIVRKVNKSDLGVYQCQVENRLGRDATNISLIYEPETAHFDGYELQPEHIVIFNWTVRSIQPLSEISLYYQKSNDKQWRSEKPIVAEKHKEHSGVWIIQHRVKLSPGTWHARVKSKNTEGWSKYSEAQNINVPIIYTDSEDQLFEKLDSTETSGGSRTFSSGFHTSLPTIFVACLLFCVRWT</sequence>
<proteinExistence type="predicted"/>
<dbReference type="AlphaFoldDB" id="A0A7G3ATX7"/>